<dbReference type="PATRIC" id="fig|28128.5.peg.66"/>
<dbReference type="Pfam" id="PF01835">
    <property type="entry name" value="MG2"/>
    <property type="match status" value="1"/>
</dbReference>
<dbReference type="InterPro" id="IPR008930">
    <property type="entry name" value="Terpenoid_cyclase/PrenylTrfase"/>
</dbReference>
<dbReference type="InterPro" id="IPR002890">
    <property type="entry name" value="MG2"/>
</dbReference>
<dbReference type="RefSeq" id="WP_060939937.1">
    <property type="nucleotide sequence ID" value="NZ_KQ957185.1"/>
</dbReference>
<dbReference type="Proteomes" id="UP000070533">
    <property type="component" value="Unassembled WGS sequence"/>
</dbReference>
<dbReference type="SUPFAM" id="SSF48239">
    <property type="entry name" value="Terpenoid cyclases/Protein prenyltransferases"/>
    <property type="match status" value="1"/>
</dbReference>
<feature type="signal peptide" evidence="2">
    <location>
        <begin position="1"/>
        <end position="20"/>
    </location>
</feature>
<sequence>MKKLLTILIMTLMAPFGMWAQSYDALWKQVDEASRKDLPKTQIDVLKKIVNKAQKEKSYGNLLAAELMTSGLWTQISPDSVAPQKTRLQRLAAEAEQKDKVLAAVYNCAIGRLLQSDDTDPDELKPYFDKAIANAELLAKHQSTEYAPLIYKGKDDAIFKNDLLHVIGIETERYDVLDKYYSSVGNREAACYSAVMNLEDDYNHAKVDSLINLYGDLPVCGEVAVKKYMLMENDENVKAKDKIDFIDNALKRWGTWEGTNYLRNQRSELTAPMFNAIMYSGIGRPAKGVMINYIKIRNIKDLTLTVTRTSLDGDNDFDVNNARHLERIKAARIMSTVQKFSRKYGGNKPYEIVEDSIQLPKLPTGVYLLEYSSSSAGIKPQYELYYVTDIFLMNEEQPNNKIRYVVVNSTTGQPIANANIKLSFAPRYGVRKSAKILTTNKNGEAFYTYDKYSPDDVFAFTNKDKACPSTSLWTSFNYGEDERLQEICNVFTDRSIYRPGQTVHASVIIYSKNSKKLETKAKANHTVTLQLRDTNYKEVASKEVTTDDFGTATADFELPKSGLTGRFSIIARYGNNGSTFFNVEEYKRPTFEVEFDKYEKKYAVGDTIKVKGRAKSYSGVPVQGAKVEYSINRRMALWWWSGENSNEQLTSGEVTTDDKGEFEISLPFIFPKENKNARRFRYYCPAQFYNFNVEAKVTDVAGETREGLISLPLGTKATAFASNMPDKALRDSLKEITFSYLNAAGKPIDGQVRYAIAPYQKNDQTFNDYRTAAANEPVKLKPMKSGHYQLHAICGTDTLDQEFVVFSMDDKRPVTETHDWFYQSSSQFPRDGKPVYIQIGSSDEDQHIVYSIYSGNKIIETGAIDQSNAITTRKFVYKEEYGYGLTLTFAWVKEGEFYSHRTRIERPQPDKQLMVKWKTFRDRLVPGQDEEWILTIQNQDGKAAKAQLMATLYDKSLDQILAHTWTLKPTFSSPLPYAHWEGVTTYPHIMGYLKPFTSLNDMNLYFSGFDGRFIGSFGSPNIMIRGLSAYGKEPVLRTMNAAVQSKAKNESAKENRSSVKFTAPVIKQDNMVIDEDEGVAGGGERPKESQAGNVQLRENLNETAFFYPRLETDNDGNVSMKFKLPESLTTWHFMGIAHDKDINTGMIQSEIVAQKTVMVQPNMPRFVRMGDKATVATRIFNTSDKQVNGTATIEIIDPATEKVLYSDSKDYVLEPKGSSSAVFTLADVLSEKNSRKLTADQSLLIVRIFAKGADYSDGEQQYLSVLPNREYVINTYPFTQNEAGTKRVDLTKLFPKNTTDQRLTIEYTNNPNWLMIQALPYVADPNEKNAISLVAAYYANNLANKILKVSPKIKQTIDKWRSETGNETSMMSALEKNQDLKELVLNETPWVMDAENESEQKQMMIRYFDENQLRNNLTTSLNSLKKLQNPDGSFSWWQGMRGSLYMTVEIVKTLTRLNVLMGRSDQQTQGLLTSAFRFLDKEVAERVLELKRLEKNGHKNLVPSDALCDYLYSNALAKRPTTPDITYLINLLAKKPVDLTIYGKANTAVILQQYGQSVKAKEYLQSIKEYTVYTEEKGRYFDTKKAYSWYDYKIPTEVAAIEAFKTIVPNDIQTVQEMQRWLLQSKRTQSWDTPINSVNAIWAFMSNGNWTMDNGEATVLKLDGKQIETPKATAGMGYVKVSKPVTVNGGATDSDRKPVSSFTAEKSSTGTSWGAVYAQFFQPVTDIQASNSELKVKRELIPVTVDDKKTGANELKVGDKVLVRLTITADRDYDFVQVIDKRAACLEPTRQLSGYQWGGYYIAPKDYTTNYYFDRMAKGTHIVETEYFIDRVGSYQTGTCTAQCAYAPEYSGRARAAVVTVKE</sequence>
<dbReference type="Pfam" id="PF00207">
    <property type="entry name" value="A2M"/>
    <property type="match status" value="1"/>
</dbReference>
<evidence type="ECO:0000313" key="4">
    <source>
        <dbReference type="EMBL" id="KXA45101.1"/>
    </source>
</evidence>
<keyword evidence="2" id="KW-0732">Signal</keyword>
<dbReference type="InterPro" id="IPR051802">
    <property type="entry name" value="YfhM-like"/>
</dbReference>
<proteinExistence type="inferred from homology"/>
<dbReference type="PANTHER" id="PTHR40094:SF1">
    <property type="entry name" value="UBIQUITIN DOMAIN-CONTAINING PROTEIN"/>
    <property type="match status" value="1"/>
</dbReference>
<feature type="chain" id="PRO_5007458931" evidence="2">
    <location>
        <begin position="21"/>
        <end position="1863"/>
    </location>
</feature>
<dbReference type="EMBL" id="LRQG01000002">
    <property type="protein sequence ID" value="KXA45101.1"/>
    <property type="molecule type" value="Genomic_DNA"/>
</dbReference>
<dbReference type="PANTHER" id="PTHR40094">
    <property type="entry name" value="ALPHA-2-MACROGLOBULIN HOMOLOG"/>
    <property type="match status" value="1"/>
</dbReference>
<dbReference type="eggNOG" id="COG2373">
    <property type="taxonomic scope" value="Bacteria"/>
</dbReference>
<evidence type="ECO:0000259" key="3">
    <source>
        <dbReference type="SMART" id="SM01360"/>
    </source>
</evidence>
<accession>A0A133QQE9</accession>
<keyword evidence="5" id="KW-1185">Reference proteome</keyword>
<organism evidence="4 5">
    <name type="scientific">Prevotella corporis</name>
    <dbReference type="NCBI Taxonomy" id="28128"/>
    <lineage>
        <taxon>Bacteria</taxon>
        <taxon>Pseudomonadati</taxon>
        <taxon>Bacteroidota</taxon>
        <taxon>Bacteroidia</taxon>
        <taxon>Bacteroidales</taxon>
        <taxon>Prevotellaceae</taxon>
        <taxon>Prevotella</taxon>
    </lineage>
</organism>
<dbReference type="GO" id="GO:0004866">
    <property type="term" value="F:endopeptidase inhibitor activity"/>
    <property type="evidence" value="ECO:0007669"/>
    <property type="project" value="InterPro"/>
</dbReference>
<evidence type="ECO:0000256" key="1">
    <source>
        <dbReference type="ARBA" id="ARBA00010556"/>
    </source>
</evidence>
<comment type="caution">
    <text evidence="4">The sequence shown here is derived from an EMBL/GenBank/DDBJ whole genome shotgun (WGS) entry which is preliminary data.</text>
</comment>
<dbReference type="InterPro" id="IPR001599">
    <property type="entry name" value="Macroglobln_a2"/>
</dbReference>
<gene>
    <name evidence="4" type="ORF">HMPREF3226_00068</name>
</gene>
<evidence type="ECO:0000256" key="2">
    <source>
        <dbReference type="SAM" id="SignalP"/>
    </source>
</evidence>
<comment type="similarity">
    <text evidence="1">Belongs to the protease inhibitor I39 (alpha-2-macroglobulin) family. Bacterial alpha-2-macroglobulin subfamily.</text>
</comment>
<dbReference type="Gene3D" id="1.50.10.20">
    <property type="match status" value="1"/>
</dbReference>
<name>A0A133QQE9_9BACT</name>
<dbReference type="InterPro" id="IPR041246">
    <property type="entry name" value="Bact_MG10"/>
</dbReference>
<dbReference type="STRING" id="28128.HMPREF3226_00068"/>
<dbReference type="SMART" id="SM01360">
    <property type="entry name" value="A2M"/>
    <property type="match status" value="1"/>
</dbReference>
<evidence type="ECO:0000313" key="5">
    <source>
        <dbReference type="Proteomes" id="UP000070533"/>
    </source>
</evidence>
<dbReference type="OrthoDB" id="9767116at2"/>
<dbReference type="Gene3D" id="2.60.40.1930">
    <property type="match status" value="1"/>
</dbReference>
<protein>
    <submittedName>
        <fullName evidence="4">Alpha-2-macroglobulin family protein</fullName>
    </submittedName>
</protein>
<feature type="domain" description="Alpha-2-macroglobulin" evidence="3">
    <location>
        <begin position="1103"/>
        <end position="1193"/>
    </location>
</feature>
<dbReference type="Pfam" id="PF17973">
    <property type="entry name" value="bMG10"/>
    <property type="match status" value="1"/>
</dbReference>
<reference evidence="5" key="1">
    <citation type="submission" date="2016-01" db="EMBL/GenBank/DDBJ databases">
        <authorList>
            <person name="Mitreva M."/>
            <person name="Pepin K.H."/>
            <person name="Mihindukulasuriya K.A."/>
            <person name="Fulton R."/>
            <person name="Fronick C."/>
            <person name="O'Laughlin M."/>
            <person name="Miner T."/>
            <person name="Herter B."/>
            <person name="Rosa B.A."/>
            <person name="Cordes M."/>
            <person name="Tomlinson C."/>
            <person name="Wollam A."/>
            <person name="Palsikar V.B."/>
            <person name="Mardis E.R."/>
            <person name="Wilson R.K."/>
        </authorList>
    </citation>
    <scope>NUCLEOTIDE SEQUENCE [LARGE SCALE GENOMIC DNA]</scope>
    <source>
        <strain evidence="5">MJR7716</strain>
    </source>
</reference>